<comment type="similarity">
    <text evidence="6">Belongs to the peptidase S1 family. CLIP subfamily.</text>
</comment>
<keyword evidence="5" id="KW-1015">Disulfide bond</keyword>
<reference evidence="10" key="2">
    <citation type="journal article" date="2020" name="BMC">
        <title>Leishmania infection induces a limited differential gene expression in the sand fly midgut.</title>
        <authorList>
            <person name="Coutinho-Abreu I.V."/>
            <person name="Serafim T.D."/>
            <person name="Meneses C."/>
            <person name="Kamhawi S."/>
            <person name="Oliveira F."/>
            <person name="Valenzuela J.G."/>
        </authorList>
    </citation>
    <scope>NUCLEOTIDE SEQUENCE</scope>
    <source>
        <strain evidence="10">Jacobina</strain>
        <tissue evidence="10">Midgut</tissue>
    </source>
</reference>
<dbReference type="CDD" id="cd00190">
    <property type="entry name" value="Tryp_SPc"/>
    <property type="match status" value="1"/>
</dbReference>
<evidence type="ECO:0000313" key="11">
    <source>
        <dbReference type="EnsemblMetazoa" id="LLOJ006429-PA"/>
    </source>
</evidence>
<sequence>MKVFLLLVLVGATFGAKIPAPLIFEEWEGRIVGGSTASPGQFPYQISLRNANNAHFCGGFLVNTRWVVSAAHCTRGRTTGNTFIIAGAHSRVTGGTRFGTSRIVNHGQFNANTLAFDVSVLLSSSTMSQTSTIRPIGLSSTHLGGGVNAVVTGWGQTSHPGSAANTLQFLQVQTISNPNCASAHGSNGGRIFSHKICTHGVNGRGTCMGDSGGPLAVGNSCIGIVSWGVACARGFPDVFDRVSSHRNWILAQF</sequence>
<evidence type="ECO:0000256" key="7">
    <source>
        <dbReference type="RuleBase" id="RU363034"/>
    </source>
</evidence>
<accession>A0A1B0CNV7</accession>
<dbReference type="EnsemblMetazoa" id="LLOJ006429-RA">
    <property type="protein sequence ID" value="LLOJ006429-PA"/>
    <property type="gene ID" value="LLOJ006429"/>
</dbReference>
<dbReference type="Gene3D" id="2.40.10.10">
    <property type="entry name" value="Trypsin-like serine proteases"/>
    <property type="match status" value="2"/>
</dbReference>
<protein>
    <submittedName>
        <fullName evidence="10">Putative serine-type enodpeptidase sp chironomus riparius</fullName>
    </submittedName>
</protein>
<evidence type="ECO:0000256" key="4">
    <source>
        <dbReference type="ARBA" id="ARBA00022825"/>
    </source>
</evidence>
<proteinExistence type="inferred from homology"/>
<feature type="chain" id="PRO_5044555426" evidence="8">
    <location>
        <begin position="16"/>
        <end position="253"/>
    </location>
</feature>
<feature type="signal peptide" evidence="8">
    <location>
        <begin position="1"/>
        <end position="15"/>
    </location>
</feature>
<dbReference type="VEuPathDB" id="VectorBase:LLONM1_004758"/>
<dbReference type="GO" id="GO:0004252">
    <property type="term" value="F:serine-type endopeptidase activity"/>
    <property type="evidence" value="ECO:0007669"/>
    <property type="project" value="InterPro"/>
</dbReference>
<dbReference type="EMBL" id="GITU01008384">
    <property type="protein sequence ID" value="MBC1177087.1"/>
    <property type="molecule type" value="Transcribed_RNA"/>
</dbReference>
<reference evidence="11" key="3">
    <citation type="submission" date="2020-05" db="UniProtKB">
        <authorList>
            <consortium name="EnsemblMetazoa"/>
        </authorList>
    </citation>
    <scope>IDENTIFICATION</scope>
    <source>
        <strain evidence="11">Jacobina</strain>
    </source>
</reference>
<dbReference type="Proteomes" id="UP000092461">
    <property type="component" value="Unassembled WGS sequence"/>
</dbReference>
<dbReference type="AlphaFoldDB" id="A0A1B0CNV7"/>
<evidence type="ECO:0000256" key="5">
    <source>
        <dbReference type="ARBA" id="ARBA00023157"/>
    </source>
</evidence>
<evidence type="ECO:0000256" key="6">
    <source>
        <dbReference type="ARBA" id="ARBA00024195"/>
    </source>
</evidence>
<evidence type="ECO:0000313" key="12">
    <source>
        <dbReference type="Proteomes" id="UP000092461"/>
    </source>
</evidence>
<keyword evidence="4 7" id="KW-0720">Serine protease</keyword>
<evidence type="ECO:0000256" key="8">
    <source>
        <dbReference type="SAM" id="SignalP"/>
    </source>
</evidence>
<dbReference type="PROSITE" id="PS00134">
    <property type="entry name" value="TRYPSIN_HIS"/>
    <property type="match status" value="1"/>
</dbReference>
<evidence type="ECO:0000259" key="9">
    <source>
        <dbReference type="PROSITE" id="PS50240"/>
    </source>
</evidence>
<dbReference type="PANTHER" id="PTHR24276:SF91">
    <property type="entry name" value="AT26814P-RELATED"/>
    <property type="match status" value="1"/>
</dbReference>
<dbReference type="GO" id="GO:0007586">
    <property type="term" value="P:digestion"/>
    <property type="evidence" value="ECO:0007669"/>
    <property type="project" value="UniProtKB-KW"/>
</dbReference>
<evidence type="ECO:0000256" key="3">
    <source>
        <dbReference type="ARBA" id="ARBA00022801"/>
    </source>
</evidence>
<evidence type="ECO:0000313" key="10">
    <source>
        <dbReference type="EMBL" id="MBC1177087.1"/>
    </source>
</evidence>
<dbReference type="SUPFAM" id="SSF50494">
    <property type="entry name" value="Trypsin-like serine proteases"/>
    <property type="match status" value="1"/>
</dbReference>
<dbReference type="PRINTS" id="PR00722">
    <property type="entry name" value="CHYMOTRYPSIN"/>
</dbReference>
<keyword evidence="2" id="KW-0222">Digestion</keyword>
<dbReference type="InterPro" id="IPR001314">
    <property type="entry name" value="Peptidase_S1A"/>
</dbReference>
<dbReference type="SMART" id="SM00020">
    <property type="entry name" value="Tryp_SPc"/>
    <property type="match status" value="1"/>
</dbReference>
<feature type="domain" description="Peptidase S1" evidence="9">
    <location>
        <begin position="31"/>
        <end position="253"/>
    </location>
</feature>
<evidence type="ECO:0000256" key="1">
    <source>
        <dbReference type="ARBA" id="ARBA00022670"/>
    </source>
</evidence>
<dbReference type="EMBL" id="AJWK01020963">
    <property type="status" value="NOT_ANNOTATED_CDS"/>
    <property type="molecule type" value="Genomic_DNA"/>
</dbReference>
<dbReference type="InterPro" id="IPR050430">
    <property type="entry name" value="Peptidase_S1"/>
</dbReference>
<dbReference type="PROSITE" id="PS50240">
    <property type="entry name" value="TRYPSIN_DOM"/>
    <property type="match status" value="1"/>
</dbReference>
<keyword evidence="8" id="KW-0732">Signal</keyword>
<dbReference type="PANTHER" id="PTHR24276">
    <property type="entry name" value="POLYSERASE-RELATED"/>
    <property type="match status" value="1"/>
</dbReference>
<evidence type="ECO:0000256" key="2">
    <source>
        <dbReference type="ARBA" id="ARBA00022757"/>
    </source>
</evidence>
<dbReference type="PROSITE" id="PS00135">
    <property type="entry name" value="TRYPSIN_SER"/>
    <property type="match status" value="1"/>
</dbReference>
<keyword evidence="12" id="KW-1185">Reference proteome</keyword>
<dbReference type="InterPro" id="IPR009003">
    <property type="entry name" value="Peptidase_S1_PA"/>
</dbReference>
<dbReference type="VEuPathDB" id="VectorBase:LLOJ006429"/>
<dbReference type="InterPro" id="IPR033116">
    <property type="entry name" value="TRYPSIN_SER"/>
</dbReference>
<dbReference type="Pfam" id="PF00089">
    <property type="entry name" value="Trypsin"/>
    <property type="match status" value="1"/>
</dbReference>
<dbReference type="GO" id="GO:0006508">
    <property type="term" value="P:proteolysis"/>
    <property type="evidence" value="ECO:0007669"/>
    <property type="project" value="UniProtKB-KW"/>
</dbReference>
<reference evidence="12" key="1">
    <citation type="submission" date="2012-05" db="EMBL/GenBank/DDBJ databases">
        <title>Whole Genome Assembly of Lutzomyia longipalpis.</title>
        <authorList>
            <person name="Richards S."/>
            <person name="Qu C."/>
            <person name="Dillon R."/>
            <person name="Worley K."/>
            <person name="Scherer S."/>
            <person name="Batterton M."/>
            <person name="Taylor A."/>
            <person name="Hawes A."/>
            <person name="Hernandez B."/>
            <person name="Kovar C."/>
            <person name="Mandapat C."/>
            <person name="Pham C."/>
            <person name="Qu C."/>
            <person name="Jing C."/>
            <person name="Bess C."/>
            <person name="Bandaranaike D."/>
            <person name="Ngo D."/>
            <person name="Ongeri F."/>
            <person name="Arias F."/>
            <person name="Lara F."/>
            <person name="Weissenberger G."/>
            <person name="Kamau G."/>
            <person name="Han H."/>
            <person name="Shen H."/>
            <person name="Dinh H."/>
            <person name="Khalil I."/>
            <person name="Jones J."/>
            <person name="Shafer J."/>
            <person name="Jayaseelan J."/>
            <person name="Quiroz J."/>
            <person name="Blankenburg K."/>
            <person name="Nguyen L."/>
            <person name="Jackson L."/>
            <person name="Francisco L."/>
            <person name="Tang L.-Y."/>
            <person name="Pu L.-L."/>
            <person name="Perales L."/>
            <person name="Lorensuhewa L."/>
            <person name="Munidasa M."/>
            <person name="Coyle M."/>
            <person name="Taylor M."/>
            <person name="Puazo M."/>
            <person name="Firestine M."/>
            <person name="Scheel M."/>
            <person name="Javaid M."/>
            <person name="Wang M."/>
            <person name="Li M."/>
            <person name="Tabassum N."/>
            <person name="Saada N."/>
            <person name="Osuji N."/>
            <person name="Aqrawi P."/>
            <person name="Fu Q."/>
            <person name="Thornton R."/>
            <person name="Raj R."/>
            <person name="Goodspeed R."/>
            <person name="Mata R."/>
            <person name="Najjar R."/>
            <person name="Gubbala S."/>
            <person name="Lee S."/>
            <person name="Denson S."/>
            <person name="Patil S."/>
            <person name="Macmil S."/>
            <person name="Qi S."/>
            <person name="Matskevitch T."/>
            <person name="Palculict T."/>
            <person name="Mathew T."/>
            <person name="Vee V."/>
            <person name="Velamala V."/>
            <person name="Korchina V."/>
            <person name="Cai W."/>
            <person name="Liu W."/>
            <person name="Dai W."/>
            <person name="Zou X."/>
            <person name="Zhu Y."/>
            <person name="Zhang Y."/>
            <person name="Wu Y.-Q."/>
            <person name="Xin Y."/>
            <person name="Nazarath L."/>
            <person name="Kovar C."/>
            <person name="Han Y."/>
            <person name="Muzny D."/>
            <person name="Gibbs R."/>
        </authorList>
    </citation>
    <scope>NUCLEOTIDE SEQUENCE [LARGE SCALE GENOMIC DNA]</scope>
    <source>
        <strain evidence="12">Jacobina</strain>
    </source>
</reference>
<dbReference type="InterPro" id="IPR043504">
    <property type="entry name" value="Peptidase_S1_PA_chymotrypsin"/>
</dbReference>
<dbReference type="InterPro" id="IPR001254">
    <property type="entry name" value="Trypsin_dom"/>
</dbReference>
<dbReference type="FunFam" id="2.40.10.10:FF:000034">
    <property type="entry name" value="Eupolytin"/>
    <property type="match status" value="1"/>
</dbReference>
<keyword evidence="3 7" id="KW-0378">Hydrolase</keyword>
<dbReference type="InterPro" id="IPR018114">
    <property type="entry name" value="TRYPSIN_HIS"/>
</dbReference>
<organism evidence="11 12">
    <name type="scientific">Lutzomyia longipalpis</name>
    <name type="common">Sand fly</name>
    <dbReference type="NCBI Taxonomy" id="7200"/>
    <lineage>
        <taxon>Eukaryota</taxon>
        <taxon>Metazoa</taxon>
        <taxon>Ecdysozoa</taxon>
        <taxon>Arthropoda</taxon>
        <taxon>Hexapoda</taxon>
        <taxon>Insecta</taxon>
        <taxon>Pterygota</taxon>
        <taxon>Neoptera</taxon>
        <taxon>Endopterygota</taxon>
        <taxon>Diptera</taxon>
        <taxon>Nematocera</taxon>
        <taxon>Psychodoidea</taxon>
        <taxon>Psychodidae</taxon>
        <taxon>Lutzomyia</taxon>
        <taxon>Lutzomyia</taxon>
    </lineage>
</organism>
<keyword evidence="1 7" id="KW-0645">Protease</keyword>
<name>A0A1B0CNV7_LUTLO</name>